<protein>
    <submittedName>
        <fullName evidence="5">Putative membrane protein YphA (DoxX/SURF4 family)</fullName>
    </submittedName>
</protein>
<name>A0A3D9URQ8_9MICO</name>
<keyword evidence="2" id="KW-0812">Transmembrane</keyword>
<evidence type="ECO:0000256" key="3">
    <source>
        <dbReference type="ARBA" id="ARBA00022989"/>
    </source>
</evidence>
<dbReference type="RefSeq" id="WP_115923058.1">
    <property type="nucleotide sequence ID" value="NZ_QTUA01000001.1"/>
</dbReference>
<evidence type="ECO:0000313" key="6">
    <source>
        <dbReference type="Proteomes" id="UP000256253"/>
    </source>
</evidence>
<evidence type="ECO:0000256" key="4">
    <source>
        <dbReference type="ARBA" id="ARBA00023136"/>
    </source>
</evidence>
<proteinExistence type="predicted"/>
<dbReference type="EMBL" id="QTUA01000001">
    <property type="protein sequence ID" value="REF31173.1"/>
    <property type="molecule type" value="Genomic_DNA"/>
</dbReference>
<sequence length="171" mass="17530">MALVRLLARPLLAAPFVFGGFNQLRNSEQFAPAAEPVTNRLAAPMKLPTSDPNVLVKANGAAMVAGGLLLATGKAPRVSSALLSGLLIPTTLAGQAFWATDNEADKRRHLVGFVTNLGLLGGLLTSAVDTAGKPGLTYRAGMAKDAVGRAAHTGALEARLAAANAQNKLPL</sequence>
<dbReference type="InterPro" id="IPR032808">
    <property type="entry name" value="DoxX"/>
</dbReference>
<accession>A0A3D9URQ8</accession>
<dbReference type="GO" id="GO:0016020">
    <property type="term" value="C:membrane"/>
    <property type="evidence" value="ECO:0007669"/>
    <property type="project" value="UniProtKB-SubCell"/>
</dbReference>
<keyword evidence="4" id="KW-0472">Membrane</keyword>
<dbReference type="OrthoDB" id="329282at2"/>
<gene>
    <name evidence="5" type="ORF">DFJ65_2218</name>
</gene>
<dbReference type="Pfam" id="PF07681">
    <property type="entry name" value="DoxX"/>
    <property type="match status" value="1"/>
</dbReference>
<evidence type="ECO:0000256" key="2">
    <source>
        <dbReference type="ARBA" id="ARBA00022692"/>
    </source>
</evidence>
<keyword evidence="3" id="KW-1133">Transmembrane helix</keyword>
<reference evidence="5 6" key="1">
    <citation type="submission" date="2018-08" db="EMBL/GenBank/DDBJ databases">
        <title>Sequencing the genomes of 1000 actinobacteria strains.</title>
        <authorList>
            <person name="Klenk H.-P."/>
        </authorList>
    </citation>
    <scope>NUCLEOTIDE SEQUENCE [LARGE SCALE GENOMIC DNA]</scope>
    <source>
        <strain evidence="5 6">DSM 22967</strain>
    </source>
</reference>
<dbReference type="AlphaFoldDB" id="A0A3D9URQ8"/>
<comment type="caution">
    <text evidence="5">The sequence shown here is derived from an EMBL/GenBank/DDBJ whole genome shotgun (WGS) entry which is preliminary data.</text>
</comment>
<keyword evidence="6" id="KW-1185">Reference proteome</keyword>
<comment type="subcellular location">
    <subcellularLocation>
        <location evidence="1">Membrane</location>
        <topology evidence="1">Multi-pass membrane protein</topology>
    </subcellularLocation>
</comment>
<evidence type="ECO:0000256" key="1">
    <source>
        <dbReference type="ARBA" id="ARBA00004141"/>
    </source>
</evidence>
<organism evidence="5 6">
    <name type="scientific">Calidifontibacter indicus</name>
    <dbReference type="NCBI Taxonomy" id="419650"/>
    <lineage>
        <taxon>Bacteria</taxon>
        <taxon>Bacillati</taxon>
        <taxon>Actinomycetota</taxon>
        <taxon>Actinomycetes</taxon>
        <taxon>Micrococcales</taxon>
        <taxon>Dermacoccaceae</taxon>
        <taxon>Calidifontibacter</taxon>
    </lineage>
</organism>
<dbReference type="Proteomes" id="UP000256253">
    <property type="component" value="Unassembled WGS sequence"/>
</dbReference>
<evidence type="ECO:0000313" key="5">
    <source>
        <dbReference type="EMBL" id="REF31173.1"/>
    </source>
</evidence>